<dbReference type="PANTHER" id="PTHR43423:SF1">
    <property type="entry name" value="ABC TRANSPORTER I FAMILY MEMBER 17"/>
    <property type="match status" value="1"/>
</dbReference>
<reference evidence="1 2" key="1">
    <citation type="submission" date="2021-02" db="EMBL/GenBank/DDBJ databases">
        <title>Niveibacterium changnyeongensis HC41.</title>
        <authorList>
            <person name="Kang M."/>
        </authorList>
    </citation>
    <scope>NUCLEOTIDE SEQUENCE [LARGE SCALE GENOMIC DNA]</scope>
    <source>
        <strain evidence="1 2">HC41</strain>
    </source>
</reference>
<accession>A0ABX7M3Z5</accession>
<dbReference type="Proteomes" id="UP000663570">
    <property type="component" value="Chromosome"/>
</dbReference>
<organism evidence="1 2">
    <name type="scientific">Niveibacterium microcysteis</name>
    <dbReference type="NCBI Taxonomy" id="2811415"/>
    <lineage>
        <taxon>Bacteria</taxon>
        <taxon>Pseudomonadati</taxon>
        <taxon>Pseudomonadota</taxon>
        <taxon>Betaproteobacteria</taxon>
        <taxon>Rhodocyclales</taxon>
        <taxon>Rhodocyclaceae</taxon>
        <taxon>Niveibacterium</taxon>
    </lineage>
</organism>
<evidence type="ECO:0000313" key="1">
    <source>
        <dbReference type="EMBL" id="QSI75631.1"/>
    </source>
</evidence>
<dbReference type="SUPFAM" id="SSF52540">
    <property type="entry name" value="P-loop containing nucleoside triphosphate hydrolases"/>
    <property type="match status" value="1"/>
</dbReference>
<dbReference type="RefSeq" id="WP_206253378.1">
    <property type="nucleotide sequence ID" value="NZ_CP071060.1"/>
</dbReference>
<gene>
    <name evidence="1" type="ORF">JY500_14150</name>
</gene>
<dbReference type="InterPro" id="IPR027417">
    <property type="entry name" value="P-loop_NTPase"/>
</dbReference>
<proteinExistence type="predicted"/>
<dbReference type="Gene3D" id="3.40.50.300">
    <property type="entry name" value="P-loop containing nucleotide triphosphate hydrolases"/>
    <property type="match status" value="1"/>
</dbReference>
<sequence>MLLIGEPASTLDPITTIRIEELVSELQSEFTIAIFTHNMQPAAPISNYTACNYRGELIRLGATDAMFLSPKDRPTEDYITGRLG</sequence>
<name>A0ABX7M3Z5_9RHOO</name>
<keyword evidence="2" id="KW-1185">Reference proteome</keyword>
<protein>
    <recommendedName>
        <fullName evidence="3">Phosphate ABC transporter ATP-binding protein</fullName>
    </recommendedName>
</protein>
<dbReference type="EMBL" id="CP071060">
    <property type="protein sequence ID" value="QSI75631.1"/>
    <property type="molecule type" value="Genomic_DNA"/>
</dbReference>
<dbReference type="PANTHER" id="PTHR43423">
    <property type="entry name" value="ABC TRANSPORTER I FAMILY MEMBER 17"/>
    <property type="match status" value="1"/>
</dbReference>
<evidence type="ECO:0008006" key="3">
    <source>
        <dbReference type="Google" id="ProtNLM"/>
    </source>
</evidence>
<evidence type="ECO:0000313" key="2">
    <source>
        <dbReference type="Proteomes" id="UP000663570"/>
    </source>
</evidence>